<evidence type="ECO:0000256" key="7">
    <source>
        <dbReference type="SAM" id="Phobius"/>
    </source>
</evidence>
<feature type="transmembrane region" description="Helical" evidence="7">
    <location>
        <begin position="52"/>
        <end position="75"/>
    </location>
</feature>
<keyword evidence="4 7" id="KW-0812">Transmembrane</keyword>
<evidence type="ECO:0000313" key="9">
    <source>
        <dbReference type="Proteomes" id="UP000048949"/>
    </source>
</evidence>
<evidence type="ECO:0000256" key="1">
    <source>
        <dbReference type="ARBA" id="ARBA00004141"/>
    </source>
</evidence>
<comment type="subcellular location">
    <subcellularLocation>
        <location evidence="1">Membrane</location>
        <topology evidence="1">Multi-pass membrane protein</topology>
    </subcellularLocation>
</comment>
<keyword evidence="6 7" id="KW-0472">Membrane</keyword>
<reference evidence="8 9" key="1">
    <citation type="submission" date="2015-04" db="EMBL/GenBank/DDBJ databases">
        <authorList>
            <person name="Syromyatnikov M.Y."/>
            <person name="Popov V.N."/>
        </authorList>
    </citation>
    <scope>NUCLEOTIDE SEQUENCE [LARGE SCALE GENOMIC DNA]</scope>
    <source>
        <strain evidence="8 9">CECT 5292</strain>
    </source>
</reference>
<proteinExistence type="predicted"/>
<feature type="transmembrane region" description="Helical" evidence="7">
    <location>
        <begin position="154"/>
        <end position="173"/>
    </location>
</feature>
<feature type="transmembrane region" description="Helical" evidence="7">
    <location>
        <begin position="125"/>
        <end position="142"/>
    </location>
</feature>
<dbReference type="EMBL" id="CVQV01000004">
    <property type="protein sequence ID" value="CRK74801.1"/>
    <property type="molecule type" value="Genomic_DNA"/>
</dbReference>
<feature type="transmembrane region" description="Helical" evidence="7">
    <location>
        <begin position="96"/>
        <end position="119"/>
    </location>
</feature>
<feature type="transmembrane region" description="Helical" evidence="7">
    <location>
        <begin position="211"/>
        <end position="233"/>
    </location>
</feature>
<dbReference type="PANTHER" id="PTHR36838:SF1">
    <property type="entry name" value="SLR1864 PROTEIN"/>
    <property type="match status" value="1"/>
</dbReference>
<dbReference type="AlphaFoldDB" id="A0A0U1NJA6"/>
<keyword evidence="9" id="KW-1185">Reference proteome</keyword>
<dbReference type="STRING" id="282199.GCA_001049735_00839"/>
<dbReference type="Pfam" id="PF03547">
    <property type="entry name" value="Mem_trans"/>
    <property type="match status" value="1"/>
</dbReference>
<dbReference type="GO" id="GO:0055085">
    <property type="term" value="P:transmembrane transport"/>
    <property type="evidence" value="ECO:0007669"/>
    <property type="project" value="InterPro"/>
</dbReference>
<protein>
    <submittedName>
        <fullName evidence="8">Putative transporter YfdV</fullName>
    </submittedName>
</protein>
<evidence type="ECO:0000256" key="6">
    <source>
        <dbReference type="ARBA" id="ARBA00023136"/>
    </source>
</evidence>
<dbReference type="Proteomes" id="UP000048949">
    <property type="component" value="Unassembled WGS sequence"/>
</dbReference>
<accession>A0A0U1NJA6</accession>
<feature type="transmembrane region" description="Helical" evidence="7">
    <location>
        <begin position="185"/>
        <end position="202"/>
    </location>
</feature>
<dbReference type="GO" id="GO:0016020">
    <property type="term" value="C:membrane"/>
    <property type="evidence" value="ECO:0007669"/>
    <property type="project" value="UniProtKB-SubCell"/>
</dbReference>
<evidence type="ECO:0000256" key="4">
    <source>
        <dbReference type="ARBA" id="ARBA00022692"/>
    </source>
</evidence>
<dbReference type="InterPro" id="IPR004776">
    <property type="entry name" value="Mem_transp_PIN-like"/>
</dbReference>
<name>A0A0U1NJA6_9RHOB</name>
<organism evidence="8 9">
    <name type="scientific">Nereida ignava</name>
    <dbReference type="NCBI Taxonomy" id="282199"/>
    <lineage>
        <taxon>Bacteria</taxon>
        <taxon>Pseudomonadati</taxon>
        <taxon>Pseudomonadota</taxon>
        <taxon>Alphaproteobacteria</taxon>
        <taxon>Rhodobacterales</taxon>
        <taxon>Roseobacteraceae</taxon>
        <taxon>Nereida</taxon>
    </lineage>
</organism>
<feature type="transmembrane region" description="Helical" evidence="7">
    <location>
        <begin position="21"/>
        <end position="40"/>
    </location>
</feature>
<evidence type="ECO:0000256" key="2">
    <source>
        <dbReference type="ARBA" id="ARBA00022448"/>
    </source>
</evidence>
<keyword evidence="3" id="KW-1003">Cell membrane</keyword>
<keyword evidence="5 7" id="KW-1133">Transmembrane helix</keyword>
<keyword evidence="2" id="KW-0813">Transport</keyword>
<sequence length="235" mass="24800">MCFTLGLIGARGLFKRDWEDAVAIGFVALFSNSVLLGLPITERAFGSEALTGNYAIIAIHAPLNLSIGIIGMELAKAHGAPARDVARTIFTSTIKNSLIIGISLGFIVNLTGLTVPSVLQDAIDLMIRAALPAALFGLGGVLHRYKPEGDMTTVLYVVALSLVVHPVIVYSVGQLVDLSTFEMRSAIITAASAPGINAYLFANMYGRAKRVAATSVLLGTAANMGSIWVWLLILS</sequence>
<evidence type="ECO:0000313" key="8">
    <source>
        <dbReference type="EMBL" id="CRK74801.1"/>
    </source>
</evidence>
<evidence type="ECO:0000256" key="3">
    <source>
        <dbReference type="ARBA" id="ARBA00022475"/>
    </source>
</evidence>
<gene>
    <name evidence="8" type="ORF">NIG5292_00839</name>
</gene>
<evidence type="ECO:0000256" key="5">
    <source>
        <dbReference type="ARBA" id="ARBA00022989"/>
    </source>
</evidence>
<dbReference type="PANTHER" id="PTHR36838">
    <property type="entry name" value="AUXIN EFFLUX CARRIER FAMILY PROTEIN"/>
    <property type="match status" value="1"/>
</dbReference>